<dbReference type="PROSITE" id="PS00292">
    <property type="entry name" value="CYCLINS"/>
    <property type="match status" value="1"/>
</dbReference>
<evidence type="ECO:0000256" key="1">
    <source>
        <dbReference type="ARBA" id="ARBA00022618"/>
    </source>
</evidence>
<evidence type="ECO:0000256" key="2">
    <source>
        <dbReference type="ARBA" id="ARBA00023127"/>
    </source>
</evidence>
<keyword evidence="1" id="KW-0132">Cell division</keyword>
<evidence type="ECO:0000256" key="3">
    <source>
        <dbReference type="ARBA" id="ARBA00023306"/>
    </source>
</evidence>
<evidence type="ECO:0000313" key="8">
    <source>
        <dbReference type="Proteomes" id="UP000827092"/>
    </source>
</evidence>
<feature type="domain" description="Cyclin C-terminal" evidence="6">
    <location>
        <begin position="254"/>
        <end position="370"/>
    </location>
</feature>
<dbReference type="AlphaFoldDB" id="A0AAV6UDR0"/>
<dbReference type="GO" id="GO:0044772">
    <property type="term" value="P:mitotic cell cycle phase transition"/>
    <property type="evidence" value="ECO:0007669"/>
    <property type="project" value="InterPro"/>
</dbReference>
<keyword evidence="2 4" id="KW-0195">Cyclin</keyword>
<dbReference type="CDD" id="cd20509">
    <property type="entry name" value="CYCLIN_CCNB1-like_rpt2"/>
    <property type="match status" value="1"/>
</dbReference>
<dbReference type="PIRSF" id="PIRSF001771">
    <property type="entry name" value="Cyclin_A_B_D_E"/>
    <property type="match status" value="1"/>
</dbReference>
<keyword evidence="8" id="KW-1185">Reference proteome</keyword>
<organism evidence="7 8">
    <name type="scientific">Oedothorax gibbosus</name>
    <dbReference type="NCBI Taxonomy" id="931172"/>
    <lineage>
        <taxon>Eukaryota</taxon>
        <taxon>Metazoa</taxon>
        <taxon>Ecdysozoa</taxon>
        <taxon>Arthropoda</taxon>
        <taxon>Chelicerata</taxon>
        <taxon>Arachnida</taxon>
        <taxon>Araneae</taxon>
        <taxon>Araneomorphae</taxon>
        <taxon>Entelegynae</taxon>
        <taxon>Araneoidea</taxon>
        <taxon>Linyphiidae</taxon>
        <taxon>Erigoninae</taxon>
        <taxon>Oedothorax</taxon>
    </lineage>
</organism>
<keyword evidence="3" id="KW-0131">Cell cycle</keyword>
<dbReference type="Pfam" id="PF00134">
    <property type="entry name" value="Cyclin_N"/>
    <property type="match status" value="1"/>
</dbReference>
<dbReference type="InterPro" id="IPR046965">
    <property type="entry name" value="Cyclin_A/B-like"/>
</dbReference>
<reference evidence="7 8" key="1">
    <citation type="journal article" date="2022" name="Nat. Ecol. Evol.">
        <title>A masculinizing supergene underlies an exaggerated male reproductive morph in a spider.</title>
        <authorList>
            <person name="Hendrickx F."/>
            <person name="De Corte Z."/>
            <person name="Sonet G."/>
            <person name="Van Belleghem S.M."/>
            <person name="Kostlbacher S."/>
            <person name="Vangestel C."/>
        </authorList>
    </citation>
    <scope>NUCLEOTIDE SEQUENCE [LARGE SCALE GENOMIC DNA]</scope>
    <source>
        <strain evidence="7">W744_W776</strain>
    </source>
</reference>
<dbReference type="Gene3D" id="1.10.472.10">
    <property type="entry name" value="Cyclin-like"/>
    <property type="match status" value="2"/>
</dbReference>
<dbReference type="PANTHER" id="PTHR10177">
    <property type="entry name" value="CYCLINS"/>
    <property type="match status" value="1"/>
</dbReference>
<dbReference type="InterPro" id="IPR039361">
    <property type="entry name" value="Cyclin"/>
</dbReference>
<sequence>MEIIGNIENASNPFAVKSKATQGAVARKPLRGLDNRARNIQVKASFKEKPQLRSAKENVKVTKAFQGKSVKAQLGVKKEALQNIAELQACLPCLESYSTGRLPEDVEDIDAADSENPQLVSCYIKEIYGYMKALEAIFPIQKVHLQSQPEITGKMRSVLVDWLVQVHLRFHLLQETLYMTVSILDRYLQADKVKRSQLQLAGVTAMFIASKYEEMYAPDISDFVFITDTTYSKQEILQMEKSILKNLDFNLSKPLPLHFLRRNSKAANVDAMIHALAKYLMEMALPEYELAHCLPSLLAAASLYLSLRLLTDATWSDTLKFYSGYTEEEVVPVVKKLCQVIVDSEKSKLQAIRLKYSSNKLFKISTIPQLKSPLVIELAGTKK</sequence>
<dbReference type="SMART" id="SM00385">
    <property type="entry name" value="CYCLIN"/>
    <property type="match status" value="2"/>
</dbReference>
<dbReference type="Proteomes" id="UP000827092">
    <property type="component" value="Unassembled WGS sequence"/>
</dbReference>
<comment type="similarity">
    <text evidence="4">Belongs to the cyclin family.</text>
</comment>
<accession>A0AAV6UDR0</accession>
<dbReference type="FunFam" id="1.10.472.10:FF:000001">
    <property type="entry name" value="G2/mitotic-specific cyclin"/>
    <property type="match status" value="1"/>
</dbReference>
<evidence type="ECO:0008006" key="9">
    <source>
        <dbReference type="Google" id="ProtNLM"/>
    </source>
</evidence>
<dbReference type="EMBL" id="JAFNEN010000503">
    <property type="protein sequence ID" value="KAG8181655.1"/>
    <property type="molecule type" value="Genomic_DNA"/>
</dbReference>
<dbReference type="InterPro" id="IPR036915">
    <property type="entry name" value="Cyclin-like_sf"/>
</dbReference>
<dbReference type="InterPro" id="IPR006671">
    <property type="entry name" value="Cyclin_N"/>
</dbReference>
<feature type="domain" description="Cyclin-like" evidence="5">
    <location>
        <begin position="258"/>
        <end position="339"/>
    </location>
</feature>
<protein>
    <recommendedName>
        <fullName evidence="9">Cyclin B</fullName>
    </recommendedName>
</protein>
<evidence type="ECO:0000259" key="5">
    <source>
        <dbReference type="SMART" id="SM00385"/>
    </source>
</evidence>
<feature type="domain" description="Cyclin-like" evidence="5">
    <location>
        <begin position="161"/>
        <end position="245"/>
    </location>
</feature>
<proteinExistence type="inferred from homology"/>
<dbReference type="SMART" id="SM01332">
    <property type="entry name" value="Cyclin_C"/>
    <property type="match status" value="1"/>
</dbReference>
<dbReference type="SUPFAM" id="SSF47954">
    <property type="entry name" value="Cyclin-like"/>
    <property type="match status" value="2"/>
</dbReference>
<dbReference type="InterPro" id="IPR048258">
    <property type="entry name" value="Cyclins_cyclin-box"/>
</dbReference>
<evidence type="ECO:0000313" key="7">
    <source>
        <dbReference type="EMBL" id="KAG8181655.1"/>
    </source>
</evidence>
<dbReference type="Pfam" id="PF02984">
    <property type="entry name" value="Cyclin_C"/>
    <property type="match status" value="1"/>
</dbReference>
<dbReference type="CDD" id="cd20507">
    <property type="entry name" value="CYCLIN_CCNB1-like_rpt1"/>
    <property type="match status" value="1"/>
</dbReference>
<dbReference type="GO" id="GO:0016538">
    <property type="term" value="F:cyclin-dependent protein serine/threonine kinase regulator activity"/>
    <property type="evidence" value="ECO:0007669"/>
    <property type="project" value="InterPro"/>
</dbReference>
<gene>
    <name evidence="7" type="ORF">JTE90_017013</name>
</gene>
<dbReference type="InterPro" id="IPR013763">
    <property type="entry name" value="Cyclin-like_dom"/>
</dbReference>
<dbReference type="InterPro" id="IPR004367">
    <property type="entry name" value="Cyclin_C-dom"/>
</dbReference>
<evidence type="ECO:0000256" key="4">
    <source>
        <dbReference type="RuleBase" id="RU000383"/>
    </source>
</evidence>
<comment type="caution">
    <text evidence="7">The sequence shown here is derived from an EMBL/GenBank/DDBJ whole genome shotgun (WGS) entry which is preliminary data.</text>
</comment>
<evidence type="ECO:0000259" key="6">
    <source>
        <dbReference type="SMART" id="SM01332"/>
    </source>
</evidence>
<name>A0AAV6UDR0_9ARAC</name>
<dbReference type="GO" id="GO:0051301">
    <property type="term" value="P:cell division"/>
    <property type="evidence" value="ECO:0007669"/>
    <property type="project" value="UniProtKB-KW"/>
</dbReference>